<dbReference type="OrthoDB" id="1736143at2759"/>
<feature type="compositionally biased region" description="Basic residues" evidence="1">
    <location>
        <begin position="339"/>
        <end position="350"/>
    </location>
</feature>
<dbReference type="Pfam" id="PF01585">
    <property type="entry name" value="G-patch"/>
    <property type="match status" value="1"/>
</dbReference>
<feature type="compositionally biased region" description="Basic and acidic residues" evidence="1">
    <location>
        <begin position="14"/>
        <end position="32"/>
    </location>
</feature>
<evidence type="ECO:0000259" key="2">
    <source>
        <dbReference type="PROSITE" id="PS50174"/>
    </source>
</evidence>
<dbReference type="InterPro" id="IPR000467">
    <property type="entry name" value="G_patch_dom"/>
</dbReference>
<reference evidence="3" key="1">
    <citation type="submission" date="2018-05" db="EMBL/GenBank/DDBJ databases">
        <title>Draft genome of Mucuna pruriens seed.</title>
        <authorList>
            <person name="Nnadi N.E."/>
            <person name="Vos R."/>
            <person name="Hasami M.H."/>
            <person name="Devisetty U.K."/>
            <person name="Aguiy J.C."/>
        </authorList>
    </citation>
    <scope>NUCLEOTIDE SEQUENCE [LARGE SCALE GENOMIC DNA]</scope>
    <source>
        <strain evidence="3">JCA_2017</strain>
    </source>
</reference>
<dbReference type="Proteomes" id="UP000257109">
    <property type="component" value="Unassembled WGS sequence"/>
</dbReference>
<feature type="domain" description="G-patch" evidence="2">
    <location>
        <begin position="218"/>
        <end position="264"/>
    </location>
</feature>
<feature type="non-terminal residue" evidence="3">
    <location>
        <position position="1"/>
    </location>
</feature>
<sequence length="350" mass="39322">MTRSRRIFAPKALRNKEPTPVKKEKTIESPKRTVTEEEAREFLKVIRLREYEMLDQFHKIPTQISLLSLLINSESHRELLLKILNEAHVPQDITPAKFGGIINNITASCHLSFSEEEVLDEGKNHNQPLHIAVNKGADRQWVLTQRHAENHTGQTLLPGPILRNSPVVVRDFDGSKREVMGEITLTIRIGPTTFDITFQVQLPSSNEIGRGDIKQSKAVIMAAKVLITNGFELGKGLGRRLDGIANLVAIQENPRRAGLGFSRVARKAKSGWKVQSKQQVRTSLYRCFISGGIVTLEHVATVEDQPMEPVEIIISPNKENFPQINNAALAPNDADKPVGKTKRKRRRKKL</sequence>
<proteinExistence type="predicted"/>
<dbReference type="PROSITE" id="PS50174">
    <property type="entry name" value="G_PATCH"/>
    <property type="match status" value="1"/>
</dbReference>
<protein>
    <recommendedName>
        <fullName evidence="2">G-patch domain-containing protein</fullName>
    </recommendedName>
</protein>
<accession>A0A371IFV7</accession>
<gene>
    <name evidence="3" type="ORF">CR513_01148</name>
</gene>
<comment type="caution">
    <text evidence="3">The sequence shown here is derived from an EMBL/GenBank/DDBJ whole genome shotgun (WGS) entry which is preliminary data.</text>
</comment>
<keyword evidence="4" id="KW-1185">Reference proteome</keyword>
<dbReference type="PANTHER" id="PTHR32108:SF9">
    <property type="entry name" value="REVERSE TRANSCRIPTASE RNASE H-LIKE DOMAIN-CONTAINING PROTEIN"/>
    <property type="match status" value="1"/>
</dbReference>
<feature type="region of interest" description="Disordered" evidence="1">
    <location>
        <begin position="324"/>
        <end position="350"/>
    </location>
</feature>
<dbReference type="GO" id="GO:0003676">
    <property type="term" value="F:nucleic acid binding"/>
    <property type="evidence" value="ECO:0007669"/>
    <property type="project" value="InterPro"/>
</dbReference>
<dbReference type="AlphaFoldDB" id="A0A371IFV7"/>
<dbReference type="PANTHER" id="PTHR32108">
    <property type="entry name" value="DNA-DIRECTED RNA POLYMERASE SUBUNIT ALPHA"/>
    <property type="match status" value="1"/>
</dbReference>
<dbReference type="EMBL" id="QJKJ01000182">
    <property type="protein sequence ID" value="RDY13865.1"/>
    <property type="molecule type" value="Genomic_DNA"/>
</dbReference>
<feature type="region of interest" description="Disordered" evidence="1">
    <location>
        <begin position="1"/>
        <end position="32"/>
    </location>
</feature>
<evidence type="ECO:0000313" key="3">
    <source>
        <dbReference type="EMBL" id="RDY13865.1"/>
    </source>
</evidence>
<organism evidence="3 4">
    <name type="scientific">Mucuna pruriens</name>
    <name type="common">Velvet bean</name>
    <name type="synonym">Dolichos pruriens</name>
    <dbReference type="NCBI Taxonomy" id="157652"/>
    <lineage>
        <taxon>Eukaryota</taxon>
        <taxon>Viridiplantae</taxon>
        <taxon>Streptophyta</taxon>
        <taxon>Embryophyta</taxon>
        <taxon>Tracheophyta</taxon>
        <taxon>Spermatophyta</taxon>
        <taxon>Magnoliopsida</taxon>
        <taxon>eudicotyledons</taxon>
        <taxon>Gunneridae</taxon>
        <taxon>Pentapetalae</taxon>
        <taxon>rosids</taxon>
        <taxon>fabids</taxon>
        <taxon>Fabales</taxon>
        <taxon>Fabaceae</taxon>
        <taxon>Papilionoideae</taxon>
        <taxon>50 kb inversion clade</taxon>
        <taxon>NPAAA clade</taxon>
        <taxon>indigoferoid/millettioid clade</taxon>
        <taxon>Phaseoleae</taxon>
        <taxon>Mucuna</taxon>
    </lineage>
</organism>
<name>A0A371IFV7_MUCPR</name>
<evidence type="ECO:0000313" key="4">
    <source>
        <dbReference type="Proteomes" id="UP000257109"/>
    </source>
</evidence>
<evidence type="ECO:0000256" key="1">
    <source>
        <dbReference type="SAM" id="MobiDB-lite"/>
    </source>
</evidence>